<feature type="chain" id="PRO_5038008912" description="Metalloendopeptidase" evidence="8">
    <location>
        <begin position="29"/>
        <end position="441"/>
    </location>
</feature>
<evidence type="ECO:0000259" key="9">
    <source>
        <dbReference type="Pfam" id="PF01551"/>
    </source>
</evidence>
<evidence type="ECO:0000259" key="10">
    <source>
        <dbReference type="Pfam" id="PF19425"/>
    </source>
</evidence>
<organism evidence="11 12">
    <name type="scientific">Parvicella tangerina</name>
    <dbReference type="NCBI Taxonomy" id="2829795"/>
    <lineage>
        <taxon>Bacteria</taxon>
        <taxon>Pseudomonadati</taxon>
        <taxon>Bacteroidota</taxon>
        <taxon>Flavobacteriia</taxon>
        <taxon>Flavobacteriales</taxon>
        <taxon>Parvicellaceae</taxon>
        <taxon>Parvicella</taxon>
    </lineage>
</organism>
<dbReference type="Gene3D" id="2.70.70.10">
    <property type="entry name" value="Glucose Permease (Domain IIA)"/>
    <property type="match status" value="1"/>
</dbReference>
<evidence type="ECO:0000256" key="6">
    <source>
        <dbReference type="ARBA" id="ARBA00022833"/>
    </source>
</evidence>
<dbReference type="InterPro" id="IPR016047">
    <property type="entry name" value="M23ase_b-sheet_dom"/>
</dbReference>
<evidence type="ECO:0000256" key="1">
    <source>
        <dbReference type="ARBA" id="ARBA00001947"/>
    </source>
</evidence>
<dbReference type="Proteomes" id="UP000683507">
    <property type="component" value="Chromosome"/>
</dbReference>
<comment type="cofactor">
    <cofactor evidence="1">
        <name>Zn(2+)</name>
        <dbReference type="ChEBI" id="CHEBI:29105"/>
    </cofactor>
</comment>
<evidence type="ECO:0000256" key="7">
    <source>
        <dbReference type="ARBA" id="ARBA00023049"/>
    </source>
</evidence>
<dbReference type="AlphaFoldDB" id="A0A916JJ40"/>
<dbReference type="InterPro" id="IPR011055">
    <property type="entry name" value="Dup_hybrid_motif"/>
</dbReference>
<keyword evidence="6" id="KW-0862">Zinc</keyword>
<evidence type="ECO:0008006" key="13">
    <source>
        <dbReference type="Google" id="ProtNLM"/>
    </source>
</evidence>
<dbReference type="GO" id="GO:0030313">
    <property type="term" value="C:cell envelope"/>
    <property type="evidence" value="ECO:0007669"/>
    <property type="project" value="UniProtKB-SubCell"/>
</dbReference>
<name>A0A916JJ40_9FLAO</name>
<evidence type="ECO:0000256" key="3">
    <source>
        <dbReference type="ARBA" id="ARBA00022670"/>
    </source>
</evidence>
<dbReference type="CDD" id="cd12797">
    <property type="entry name" value="M23_peptidase"/>
    <property type="match status" value="1"/>
</dbReference>
<feature type="signal peptide" evidence="8">
    <location>
        <begin position="1"/>
        <end position="28"/>
    </location>
</feature>
<dbReference type="KEGG" id="ptan:CRYO30217_00220"/>
<keyword evidence="12" id="KW-1185">Reference proteome</keyword>
<dbReference type="InterPro" id="IPR045834">
    <property type="entry name" value="Csd3_N2"/>
</dbReference>
<dbReference type="GO" id="GO:0046872">
    <property type="term" value="F:metal ion binding"/>
    <property type="evidence" value="ECO:0007669"/>
    <property type="project" value="UniProtKB-KW"/>
</dbReference>
<dbReference type="EMBL" id="OU015584">
    <property type="protein sequence ID" value="CAG5076848.1"/>
    <property type="molecule type" value="Genomic_DNA"/>
</dbReference>
<protein>
    <recommendedName>
        <fullName evidence="13">Metalloendopeptidase</fullName>
    </recommendedName>
</protein>
<dbReference type="Gene3D" id="3.10.450.350">
    <property type="match status" value="1"/>
</dbReference>
<dbReference type="PANTHER" id="PTHR21666">
    <property type="entry name" value="PEPTIDASE-RELATED"/>
    <property type="match status" value="1"/>
</dbReference>
<evidence type="ECO:0000313" key="12">
    <source>
        <dbReference type="Proteomes" id="UP000683507"/>
    </source>
</evidence>
<feature type="domain" description="Csd3-like second N-terminal" evidence="10">
    <location>
        <begin position="164"/>
        <end position="280"/>
    </location>
</feature>
<accession>A0A916JJ40</accession>
<keyword evidence="4" id="KW-0479">Metal-binding</keyword>
<dbReference type="SUPFAM" id="SSF51261">
    <property type="entry name" value="Duplicated hybrid motif"/>
    <property type="match status" value="1"/>
</dbReference>
<dbReference type="PROSITE" id="PS51257">
    <property type="entry name" value="PROKAR_LIPOPROTEIN"/>
    <property type="match status" value="1"/>
</dbReference>
<dbReference type="InterPro" id="IPR050570">
    <property type="entry name" value="Cell_wall_metabolism_enzyme"/>
</dbReference>
<evidence type="ECO:0000256" key="4">
    <source>
        <dbReference type="ARBA" id="ARBA00022723"/>
    </source>
</evidence>
<evidence type="ECO:0000313" key="11">
    <source>
        <dbReference type="EMBL" id="CAG5076848.1"/>
    </source>
</evidence>
<evidence type="ECO:0000256" key="5">
    <source>
        <dbReference type="ARBA" id="ARBA00022801"/>
    </source>
</evidence>
<comment type="subcellular location">
    <subcellularLocation>
        <location evidence="2">Cell envelope</location>
    </subcellularLocation>
</comment>
<dbReference type="GO" id="GO:0006508">
    <property type="term" value="P:proteolysis"/>
    <property type="evidence" value="ECO:0007669"/>
    <property type="project" value="UniProtKB-KW"/>
</dbReference>
<evidence type="ECO:0000256" key="8">
    <source>
        <dbReference type="SAM" id="SignalP"/>
    </source>
</evidence>
<sequence>MNLRTNKNALLPFAIVVTLLIAITSVSCEDSPTENKETETVQPLPPPPPEPTMAYNIVIDSFEVDTGVVLQNQGLTHILPKYGISLTEIYNMTNKYDSLFDVKKIKTDQPYMVLSNWVDDTLKKAEYFIYEINKIDYLVYHFGKDSLHAYIEAKPVDTVVSMSGGVVTSSLWNSFMDNDLPPALLVEYAKLFAWSVDFFGVQKGDYYKVIYEGKYVNDELVGIGDIHAVLFNHYDHDYYFFRYKAHDTLQTTFYTDSGESMQRALLSAPLEYTRVSSKFSHSRFHPVLKIYRPHHGVDYAAPLGTEVVATGSGTVIFAGYSGGAGNMIKIKHDVGDILTKYLHLSKFGPGIKKGAHVMQGQKIGEVGSTGISTGPHLDYRVYINDEPVDPLSIDIPAGDPLSDSALAEYLNFIEPIKYSLDSIPAVIVQKQDVDADSTLME</sequence>
<reference evidence="11" key="1">
    <citation type="submission" date="2021-04" db="EMBL/GenBank/DDBJ databases">
        <authorList>
            <person name="Rodrigo-Torres L."/>
            <person name="Arahal R. D."/>
            <person name="Lucena T."/>
        </authorList>
    </citation>
    <scope>NUCLEOTIDE SEQUENCE</scope>
    <source>
        <strain evidence="11">AS29M-1</strain>
    </source>
</reference>
<keyword evidence="5" id="KW-0378">Hydrolase</keyword>
<keyword evidence="7" id="KW-0482">Metalloprotease</keyword>
<proteinExistence type="predicted"/>
<gene>
    <name evidence="11" type="ORF">CRYO30217_00220</name>
</gene>
<dbReference type="Pfam" id="PF01551">
    <property type="entry name" value="Peptidase_M23"/>
    <property type="match status" value="1"/>
</dbReference>
<dbReference type="RefSeq" id="WP_258540461.1">
    <property type="nucleotide sequence ID" value="NZ_OU015584.1"/>
</dbReference>
<keyword evidence="8" id="KW-0732">Signal</keyword>
<keyword evidence="3" id="KW-0645">Protease</keyword>
<dbReference type="Pfam" id="PF19425">
    <property type="entry name" value="Csd3_N2"/>
    <property type="match status" value="1"/>
</dbReference>
<evidence type="ECO:0000256" key="2">
    <source>
        <dbReference type="ARBA" id="ARBA00004196"/>
    </source>
</evidence>
<dbReference type="GO" id="GO:0004222">
    <property type="term" value="F:metalloendopeptidase activity"/>
    <property type="evidence" value="ECO:0007669"/>
    <property type="project" value="TreeGrafter"/>
</dbReference>
<dbReference type="PANTHER" id="PTHR21666:SF288">
    <property type="entry name" value="CELL DIVISION PROTEIN YTFB"/>
    <property type="match status" value="1"/>
</dbReference>
<feature type="domain" description="M23ase beta-sheet core" evidence="9">
    <location>
        <begin position="293"/>
        <end position="390"/>
    </location>
</feature>